<feature type="signal peptide" evidence="2">
    <location>
        <begin position="1"/>
        <end position="27"/>
    </location>
</feature>
<feature type="transmembrane region" description="Helical" evidence="1">
    <location>
        <begin position="43"/>
        <end position="65"/>
    </location>
</feature>
<comment type="caution">
    <text evidence="3">The sequence shown here is derived from an EMBL/GenBank/DDBJ whole genome shotgun (WGS) entry which is preliminary data.</text>
</comment>
<protein>
    <submittedName>
        <fullName evidence="3">Uncharacterized protein</fullName>
    </submittedName>
</protein>
<evidence type="ECO:0000313" key="3">
    <source>
        <dbReference type="EMBL" id="OMP06319.1"/>
    </source>
</evidence>
<dbReference type="Proteomes" id="UP000188268">
    <property type="component" value="Unassembled WGS sequence"/>
</dbReference>
<dbReference type="OMA" id="ILIIRFQ"/>
<evidence type="ECO:0000313" key="4">
    <source>
        <dbReference type="Proteomes" id="UP000188268"/>
    </source>
</evidence>
<sequence length="67" mass="6607">MAQSSISKALIAIVVAFVLSMAATASAQAGAPAPAPSMDTGAAFSLPVSGIAVAFSLIISLFAFLKH</sequence>
<evidence type="ECO:0000256" key="2">
    <source>
        <dbReference type="SAM" id="SignalP"/>
    </source>
</evidence>
<keyword evidence="1" id="KW-0812">Transmembrane</keyword>
<proteinExistence type="predicted"/>
<evidence type="ECO:0000256" key="1">
    <source>
        <dbReference type="SAM" id="Phobius"/>
    </source>
</evidence>
<dbReference type="PANTHER" id="PTHR33659">
    <property type="entry name" value="PROTEIN, PUTATIVE-RELATED-RELATED"/>
    <property type="match status" value="1"/>
</dbReference>
<keyword evidence="1" id="KW-0472">Membrane</keyword>
<reference evidence="3 4" key="1">
    <citation type="submission" date="2013-09" db="EMBL/GenBank/DDBJ databases">
        <title>Corchorus capsularis genome sequencing.</title>
        <authorList>
            <person name="Alam M."/>
            <person name="Haque M.S."/>
            <person name="Islam M.S."/>
            <person name="Emdad E.M."/>
            <person name="Islam M.M."/>
            <person name="Ahmed B."/>
            <person name="Halim A."/>
            <person name="Hossen Q.M.M."/>
            <person name="Hossain M.Z."/>
            <person name="Ahmed R."/>
            <person name="Khan M.M."/>
            <person name="Islam R."/>
            <person name="Rashid M.M."/>
            <person name="Khan S.A."/>
            <person name="Rahman M.S."/>
            <person name="Alam M."/>
        </authorList>
    </citation>
    <scope>NUCLEOTIDE SEQUENCE [LARGE SCALE GENOMIC DNA]</scope>
    <source>
        <strain evidence="4">cv. CVL-1</strain>
        <tissue evidence="3">Whole seedling</tissue>
    </source>
</reference>
<dbReference type="AlphaFoldDB" id="A0A1R3KGY6"/>
<keyword evidence="4" id="KW-1185">Reference proteome</keyword>
<dbReference type="Gramene" id="OMP06319">
    <property type="protein sequence ID" value="OMP06319"/>
    <property type="gene ID" value="CCACVL1_01631"/>
</dbReference>
<keyword evidence="2" id="KW-0732">Signal</keyword>
<keyword evidence="1" id="KW-1133">Transmembrane helix</keyword>
<dbReference type="OrthoDB" id="10381220at2759"/>
<dbReference type="EMBL" id="AWWV01004955">
    <property type="protein sequence ID" value="OMP06319.1"/>
    <property type="molecule type" value="Genomic_DNA"/>
</dbReference>
<accession>A0A1R3KGY6</accession>
<dbReference type="PANTHER" id="PTHR33659:SF13">
    <property type="entry name" value="TRANSMEMBRANE PROTEIN"/>
    <property type="match status" value="1"/>
</dbReference>
<feature type="chain" id="PRO_5012684063" evidence="2">
    <location>
        <begin position="28"/>
        <end position="67"/>
    </location>
</feature>
<organism evidence="3 4">
    <name type="scientific">Corchorus capsularis</name>
    <name type="common">Jute</name>
    <dbReference type="NCBI Taxonomy" id="210143"/>
    <lineage>
        <taxon>Eukaryota</taxon>
        <taxon>Viridiplantae</taxon>
        <taxon>Streptophyta</taxon>
        <taxon>Embryophyta</taxon>
        <taxon>Tracheophyta</taxon>
        <taxon>Spermatophyta</taxon>
        <taxon>Magnoliopsida</taxon>
        <taxon>eudicotyledons</taxon>
        <taxon>Gunneridae</taxon>
        <taxon>Pentapetalae</taxon>
        <taxon>rosids</taxon>
        <taxon>malvids</taxon>
        <taxon>Malvales</taxon>
        <taxon>Malvaceae</taxon>
        <taxon>Grewioideae</taxon>
        <taxon>Apeibeae</taxon>
        <taxon>Corchorus</taxon>
    </lineage>
</organism>
<name>A0A1R3KGY6_COCAP</name>
<gene>
    <name evidence="3" type="ORF">CCACVL1_01631</name>
</gene>